<gene>
    <name evidence="5" type="ORF">OIU74_021340</name>
</gene>
<keyword evidence="6" id="KW-1185">Reference proteome</keyword>
<dbReference type="Pfam" id="PF00330">
    <property type="entry name" value="Aconitase"/>
    <property type="match status" value="1"/>
</dbReference>
<keyword evidence="2" id="KW-0408">Iron</keyword>
<dbReference type="GO" id="GO:0046872">
    <property type="term" value="F:metal ion binding"/>
    <property type="evidence" value="ECO:0007669"/>
    <property type="project" value="UniProtKB-KW"/>
</dbReference>
<name>A0A9Q0SHS8_9ROSI</name>
<keyword evidence="1" id="KW-0479">Metal-binding</keyword>
<evidence type="ECO:0000313" key="5">
    <source>
        <dbReference type="EMBL" id="KAJ6677520.1"/>
    </source>
</evidence>
<evidence type="ECO:0000259" key="4">
    <source>
        <dbReference type="Pfam" id="PF00330"/>
    </source>
</evidence>
<reference evidence="5" key="1">
    <citation type="submission" date="2022-11" db="EMBL/GenBank/DDBJ databases">
        <authorList>
            <person name="Hyden B.L."/>
            <person name="Feng K."/>
            <person name="Yates T."/>
            <person name="Jawdy S."/>
            <person name="Smart L.B."/>
            <person name="Muchero W."/>
        </authorList>
    </citation>
    <scope>NUCLEOTIDE SEQUENCE</scope>
    <source>
        <tissue evidence="5">Shoot tip</tissue>
    </source>
</reference>
<feature type="domain" description="Aconitase/3-isopropylmalate dehydratase large subunit alpha/beta/alpha" evidence="4">
    <location>
        <begin position="2"/>
        <end position="127"/>
    </location>
</feature>
<dbReference type="InterPro" id="IPR015931">
    <property type="entry name" value="Acnase/IPM_dHydase_lsu_aba_1/3"/>
</dbReference>
<dbReference type="GO" id="GO:0051536">
    <property type="term" value="F:iron-sulfur cluster binding"/>
    <property type="evidence" value="ECO:0007669"/>
    <property type="project" value="UniProtKB-KW"/>
</dbReference>
<sequence>MNNMGDDSNKINTLVPVDLVIDHSGSGLMWQDRKNTNARLIWSLSSKETKIDLHSLNGAQMLSKTCLLFLLGLHSHTITIDGLGVAGWGVGGIEAEAAMLGQPMSMVPVSGVVGFKLSGKLRDGVTTHRLSFDSNSNTEKAWGCWQVCGVLW</sequence>
<dbReference type="EMBL" id="JAPFFM010000022">
    <property type="protein sequence ID" value="KAJ6677520.1"/>
    <property type="molecule type" value="Genomic_DNA"/>
</dbReference>
<dbReference type="InterPro" id="IPR036008">
    <property type="entry name" value="Aconitase_4Fe-4S_dom"/>
</dbReference>
<dbReference type="PANTHER" id="PTHR11670">
    <property type="entry name" value="ACONITASE/IRON-RESPONSIVE ELEMENT FAMILY MEMBER"/>
    <property type="match status" value="1"/>
</dbReference>
<evidence type="ECO:0000313" key="6">
    <source>
        <dbReference type="Proteomes" id="UP001151752"/>
    </source>
</evidence>
<dbReference type="InterPro" id="IPR001030">
    <property type="entry name" value="Acoase/IPM_deHydtase_lsu_aba"/>
</dbReference>
<dbReference type="Gene3D" id="3.30.499.10">
    <property type="entry name" value="Aconitase, domain 3"/>
    <property type="match status" value="1"/>
</dbReference>
<reference evidence="5" key="2">
    <citation type="journal article" date="2023" name="Int. J. Mol. Sci.">
        <title>De Novo Assembly and Annotation of 11 Diverse Shrub Willow (Salix) Genomes Reveals Novel Gene Organization in Sex-Linked Regions.</title>
        <authorList>
            <person name="Hyden B."/>
            <person name="Feng K."/>
            <person name="Yates T.B."/>
            <person name="Jawdy S."/>
            <person name="Cereghino C."/>
            <person name="Smart L.B."/>
            <person name="Muchero W."/>
        </authorList>
    </citation>
    <scope>NUCLEOTIDE SEQUENCE</scope>
    <source>
        <tissue evidence="5">Shoot tip</tissue>
    </source>
</reference>
<evidence type="ECO:0000256" key="2">
    <source>
        <dbReference type="ARBA" id="ARBA00023004"/>
    </source>
</evidence>
<comment type="caution">
    <text evidence="5">The sequence shown here is derived from an EMBL/GenBank/DDBJ whole genome shotgun (WGS) entry which is preliminary data.</text>
</comment>
<protein>
    <submittedName>
        <fullName evidence="5">CYTOPLASMIC-LIKE ACONITATE HYDRATASE</fullName>
    </submittedName>
</protein>
<dbReference type="Proteomes" id="UP001151752">
    <property type="component" value="Unassembled WGS sequence"/>
</dbReference>
<organism evidence="5 6">
    <name type="scientific">Salix koriyanagi</name>
    <dbReference type="NCBI Taxonomy" id="2511006"/>
    <lineage>
        <taxon>Eukaryota</taxon>
        <taxon>Viridiplantae</taxon>
        <taxon>Streptophyta</taxon>
        <taxon>Embryophyta</taxon>
        <taxon>Tracheophyta</taxon>
        <taxon>Spermatophyta</taxon>
        <taxon>Magnoliopsida</taxon>
        <taxon>eudicotyledons</taxon>
        <taxon>Gunneridae</taxon>
        <taxon>Pentapetalae</taxon>
        <taxon>rosids</taxon>
        <taxon>fabids</taxon>
        <taxon>Malpighiales</taxon>
        <taxon>Salicaceae</taxon>
        <taxon>Saliceae</taxon>
        <taxon>Salix</taxon>
    </lineage>
</organism>
<dbReference type="SUPFAM" id="SSF53732">
    <property type="entry name" value="Aconitase iron-sulfur domain"/>
    <property type="match status" value="1"/>
</dbReference>
<dbReference type="AlphaFoldDB" id="A0A9Q0SHS8"/>
<proteinExistence type="predicted"/>
<evidence type="ECO:0000256" key="3">
    <source>
        <dbReference type="ARBA" id="ARBA00023014"/>
    </source>
</evidence>
<keyword evidence="3" id="KW-0411">Iron-sulfur</keyword>
<accession>A0A9Q0SHS8</accession>
<dbReference type="InterPro" id="IPR006249">
    <property type="entry name" value="Aconitase/IRP2"/>
</dbReference>
<evidence type="ECO:0000256" key="1">
    <source>
        <dbReference type="ARBA" id="ARBA00022723"/>
    </source>
</evidence>